<dbReference type="RefSeq" id="WP_188809544.1">
    <property type="nucleotide sequence ID" value="NZ_BAAAWV010000001.1"/>
</dbReference>
<feature type="compositionally biased region" description="Low complexity" evidence="1">
    <location>
        <begin position="95"/>
        <end position="110"/>
    </location>
</feature>
<sequence length="341" mass="33416">MNQPYLSTPEGPSRSFATDEPRTEITTGRPAISNRLWAGMATAAVVAAVGVGALAAPPASVDQGTTTVGQVAEAALPEVPNAAAAAEAAEAPPAVEAAAEAVSEAPAPAAVAPPPPPAPEPAPAPAPELAPAPEPAPAPAGDPNLYTVVPGDTVGAIAARHGVDMNAMLAANGLGHYSIIVPGQTLVLTGPPVAVAADVPAPVPAPAPAPAPAAAAPAAAPAPAPAFVPAAPAIRTIYVAGAGGQSMVDACIGPIHYTPNDGYSLFITEHDFCGGWARFSGIGVGETVSIPGYGTYTVSARGQVPNPGTTNDVIAVFGGFPRAILQTCIPGTSQMLLIALN</sequence>
<dbReference type="CDD" id="cd00118">
    <property type="entry name" value="LysM"/>
    <property type="match status" value="1"/>
</dbReference>
<comment type="caution">
    <text evidence="3">The sequence shown here is derived from an EMBL/GenBank/DDBJ whole genome shotgun (WGS) entry which is preliminary data.</text>
</comment>
<evidence type="ECO:0000259" key="2">
    <source>
        <dbReference type="PROSITE" id="PS51782"/>
    </source>
</evidence>
<feature type="region of interest" description="Disordered" evidence="1">
    <location>
        <begin position="95"/>
        <end position="144"/>
    </location>
</feature>
<dbReference type="InterPro" id="IPR018392">
    <property type="entry name" value="LysM"/>
</dbReference>
<evidence type="ECO:0000313" key="4">
    <source>
        <dbReference type="Proteomes" id="UP000596938"/>
    </source>
</evidence>
<protein>
    <recommendedName>
        <fullName evidence="2">LysM domain-containing protein</fullName>
    </recommendedName>
</protein>
<evidence type="ECO:0000256" key="1">
    <source>
        <dbReference type="SAM" id="MobiDB-lite"/>
    </source>
</evidence>
<dbReference type="Pfam" id="PF01476">
    <property type="entry name" value="LysM"/>
    <property type="match status" value="1"/>
</dbReference>
<gene>
    <name evidence="3" type="ORF">GCM10011577_12250</name>
</gene>
<feature type="domain" description="LysM" evidence="2">
    <location>
        <begin position="144"/>
        <end position="188"/>
    </location>
</feature>
<dbReference type="Proteomes" id="UP000596938">
    <property type="component" value="Unassembled WGS sequence"/>
</dbReference>
<dbReference type="SUPFAM" id="SSF54106">
    <property type="entry name" value="LysM domain"/>
    <property type="match status" value="1"/>
</dbReference>
<feature type="region of interest" description="Disordered" evidence="1">
    <location>
        <begin position="1"/>
        <end position="25"/>
    </location>
</feature>
<dbReference type="InterPro" id="IPR036779">
    <property type="entry name" value="LysM_dom_sf"/>
</dbReference>
<dbReference type="SMART" id="SM00257">
    <property type="entry name" value="LysM"/>
    <property type="match status" value="1"/>
</dbReference>
<dbReference type="EMBL" id="BMKU01000003">
    <property type="protein sequence ID" value="GGG91235.1"/>
    <property type="molecule type" value="Genomic_DNA"/>
</dbReference>
<dbReference type="Gene3D" id="3.10.350.10">
    <property type="entry name" value="LysM domain"/>
    <property type="match status" value="1"/>
</dbReference>
<name>A0ABQ1XDF9_9MICC</name>
<keyword evidence="4" id="KW-1185">Reference proteome</keyword>
<evidence type="ECO:0000313" key="3">
    <source>
        <dbReference type="EMBL" id="GGG91235.1"/>
    </source>
</evidence>
<proteinExistence type="predicted"/>
<feature type="compositionally biased region" description="Pro residues" evidence="1">
    <location>
        <begin position="111"/>
        <end position="140"/>
    </location>
</feature>
<dbReference type="PROSITE" id="PS51782">
    <property type="entry name" value="LYSM"/>
    <property type="match status" value="1"/>
</dbReference>
<organism evidence="3 4">
    <name type="scientific">Pseudarthrobacter polychromogenes</name>
    <dbReference type="NCBI Taxonomy" id="1676"/>
    <lineage>
        <taxon>Bacteria</taxon>
        <taxon>Bacillati</taxon>
        <taxon>Actinomycetota</taxon>
        <taxon>Actinomycetes</taxon>
        <taxon>Micrococcales</taxon>
        <taxon>Micrococcaceae</taxon>
        <taxon>Pseudarthrobacter</taxon>
    </lineage>
</organism>
<accession>A0ABQ1XDF9</accession>
<reference evidence="4" key="1">
    <citation type="journal article" date="2019" name="Int. J. Syst. Evol. Microbiol.">
        <title>The Global Catalogue of Microorganisms (GCM) 10K type strain sequencing project: providing services to taxonomists for standard genome sequencing and annotation.</title>
        <authorList>
            <consortium name="The Broad Institute Genomics Platform"/>
            <consortium name="The Broad Institute Genome Sequencing Center for Infectious Disease"/>
            <person name="Wu L."/>
            <person name="Ma J."/>
        </authorList>
    </citation>
    <scope>NUCLEOTIDE SEQUENCE [LARGE SCALE GENOMIC DNA]</scope>
    <source>
        <strain evidence="4">CGMCC 1.1927</strain>
    </source>
</reference>